<dbReference type="EMBL" id="PDSH01000013">
    <property type="protein sequence ID" value="PIE25060.1"/>
    <property type="molecule type" value="Genomic_DNA"/>
</dbReference>
<gene>
    <name evidence="1" type="ORF">CSA60_01775</name>
</gene>
<name>A0A2G6JPB3_NEPCE</name>
<sequence>MAKAHSPLRLDANLVEQAKLSGKQFHRSTAEQIEYWADIGRSVSKVITPETLLQIHAGLVKVKVEPITSLTVDPDSLFDALEEDRTTGCLQNNITSSSWRYQASSQHPGMLERIASDGTVTVGQFENGQFKPLSGAANEH</sequence>
<dbReference type="Proteomes" id="UP000243469">
    <property type="component" value="Unassembled WGS sequence"/>
</dbReference>
<evidence type="ECO:0000313" key="1">
    <source>
        <dbReference type="EMBL" id="PIE25060.1"/>
    </source>
</evidence>
<evidence type="ECO:0008006" key="3">
    <source>
        <dbReference type="Google" id="ProtNLM"/>
    </source>
</evidence>
<comment type="caution">
    <text evidence="1">The sequence shown here is derived from an EMBL/GenBank/DDBJ whole genome shotgun (WGS) entry which is preliminary data.</text>
</comment>
<proteinExistence type="predicted"/>
<evidence type="ECO:0000313" key="2">
    <source>
        <dbReference type="Proteomes" id="UP000243469"/>
    </source>
</evidence>
<dbReference type="Pfam" id="PF11903">
    <property type="entry name" value="ParD_like"/>
    <property type="match status" value="1"/>
</dbReference>
<dbReference type="AlphaFoldDB" id="A0A2G6JPB3"/>
<accession>A0A2G6JPB3</accession>
<protein>
    <recommendedName>
        <fullName evidence="3">ParD-like antitoxin of type II toxin-antitoxin system</fullName>
    </recommendedName>
</protein>
<dbReference type="InterPro" id="IPR021831">
    <property type="entry name" value="ParD-like"/>
</dbReference>
<reference evidence="1 2" key="1">
    <citation type="submission" date="2017-10" db="EMBL/GenBank/DDBJ databases">
        <title>Novel microbial diversity and functional potential in the marine mammal oral microbiome.</title>
        <authorList>
            <person name="Dudek N.K."/>
            <person name="Sun C.L."/>
            <person name="Burstein D."/>
            <person name="Kantor R.S."/>
            <person name="Aliaga Goltsman D.S."/>
            <person name="Bik E.M."/>
            <person name="Thomas B.C."/>
            <person name="Banfield J.F."/>
            <person name="Relman D.A."/>
        </authorList>
    </citation>
    <scope>NUCLEOTIDE SEQUENCE [LARGE SCALE GENOMIC DNA]</scope>
    <source>
        <strain evidence="1">DOLJORAL78_47_21</strain>
    </source>
</reference>
<organism evidence="1 2">
    <name type="scientific">Neptuniibacter caesariensis</name>
    <dbReference type="NCBI Taxonomy" id="207954"/>
    <lineage>
        <taxon>Bacteria</taxon>
        <taxon>Pseudomonadati</taxon>
        <taxon>Pseudomonadota</taxon>
        <taxon>Gammaproteobacteria</taxon>
        <taxon>Oceanospirillales</taxon>
        <taxon>Oceanospirillaceae</taxon>
        <taxon>Neptuniibacter</taxon>
    </lineage>
</organism>